<evidence type="ECO:0000313" key="2">
    <source>
        <dbReference type="Proteomes" id="UP000294737"/>
    </source>
</evidence>
<dbReference type="Proteomes" id="UP000294737">
    <property type="component" value="Unassembled WGS sequence"/>
</dbReference>
<reference evidence="1 2" key="1">
    <citation type="submission" date="2019-03" db="EMBL/GenBank/DDBJ databases">
        <title>Genomic Encyclopedia of Type Strains, Phase IV (KMG-IV): sequencing the most valuable type-strain genomes for metagenomic binning, comparative biology and taxonomic classification.</title>
        <authorList>
            <person name="Goeker M."/>
        </authorList>
    </citation>
    <scope>NUCLEOTIDE SEQUENCE [LARGE SCALE GENOMIC DNA]</scope>
    <source>
        <strain evidence="1 2">DSM 18555</strain>
    </source>
</reference>
<dbReference type="OrthoDB" id="2229810at2"/>
<name>A0A4R6GJX7_9BURK</name>
<organism evidence="1 2">
    <name type="scientific">Herminiimonas fonticola</name>
    <dbReference type="NCBI Taxonomy" id="303380"/>
    <lineage>
        <taxon>Bacteria</taxon>
        <taxon>Pseudomonadati</taxon>
        <taxon>Pseudomonadota</taxon>
        <taxon>Betaproteobacteria</taxon>
        <taxon>Burkholderiales</taxon>
        <taxon>Oxalobacteraceae</taxon>
        <taxon>Herminiimonas</taxon>
    </lineage>
</organism>
<dbReference type="Pfam" id="PF20212">
    <property type="entry name" value="DUF6572"/>
    <property type="match status" value="1"/>
</dbReference>
<dbReference type="RefSeq" id="WP_112991323.1">
    <property type="nucleotide sequence ID" value="NZ_PTLZ01000001.1"/>
</dbReference>
<gene>
    <name evidence="1" type="ORF">EV677_1155</name>
</gene>
<protein>
    <submittedName>
        <fullName evidence="1">Uncharacterized protein</fullName>
    </submittedName>
</protein>
<sequence>MKDERLKLIDSIIIESDFGLCTLNIVDPLPWTDDDDHLTELQAKINNCLQYVESSEIYIAYPASRGFDMAIHVQFIYAPNEEANRFLQEAQNVLGDAGYEFSFGPLGSDYAISTAE</sequence>
<comment type="caution">
    <text evidence="1">The sequence shown here is derived from an EMBL/GenBank/DDBJ whole genome shotgun (WGS) entry which is preliminary data.</text>
</comment>
<dbReference type="EMBL" id="SNWF01000004">
    <property type="protein sequence ID" value="TDN94604.1"/>
    <property type="molecule type" value="Genomic_DNA"/>
</dbReference>
<accession>A0A4R6GJX7</accession>
<dbReference type="InterPro" id="IPR046702">
    <property type="entry name" value="DUF6572"/>
</dbReference>
<evidence type="ECO:0000313" key="1">
    <source>
        <dbReference type="EMBL" id="TDN94604.1"/>
    </source>
</evidence>
<keyword evidence="2" id="KW-1185">Reference proteome</keyword>
<dbReference type="AlphaFoldDB" id="A0A4R6GJX7"/>
<proteinExistence type="predicted"/>